<dbReference type="Proteomes" id="UP001056648">
    <property type="component" value="Chromosome 2"/>
</dbReference>
<accession>A0ABY4VPC0</accession>
<evidence type="ECO:0000313" key="4">
    <source>
        <dbReference type="Proteomes" id="UP001056648"/>
    </source>
</evidence>
<organism evidence="3 4">
    <name type="scientific">Cupriavidus gilardii</name>
    <dbReference type="NCBI Taxonomy" id="82541"/>
    <lineage>
        <taxon>Bacteria</taxon>
        <taxon>Pseudomonadati</taxon>
        <taxon>Pseudomonadota</taxon>
        <taxon>Betaproteobacteria</taxon>
        <taxon>Burkholderiales</taxon>
        <taxon>Burkholderiaceae</taxon>
        <taxon>Cupriavidus</taxon>
    </lineage>
</organism>
<reference evidence="3" key="1">
    <citation type="submission" date="2022-06" db="EMBL/GenBank/DDBJ databases">
        <title>Complete genome sequence and characterization of Cupriavidus gilardii QJ1 isolated from contaminating cells.</title>
        <authorList>
            <person name="Qi J."/>
        </authorList>
    </citation>
    <scope>NUCLEOTIDE SEQUENCE</scope>
    <source>
        <strain evidence="3">QJ1</strain>
    </source>
</reference>
<feature type="domain" description="Dit-like phage tail protein N-terminal" evidence="2">
    <location>
        <begin position="22"/>
        <end position="145"/>
    </location>
</feature>
<protein>
    <recommendedName>
        <fullName evidence="2">Dit-like phage tail protein N-terminal domain-containing protein</fullName>
    </recommendedName>
</protein>
<keyword evidence="4" id="KW-1185">Reference proteome</keyword>
<evidence type="ECO:0000259" key="2">
    <source>
        <dbReference type="Pfam" id="PF21821"/>
    </source>
</evidence>
<sequence length="193" mass="20417">MSFVSLVFSLGAAKSSIGAITLDALLDESTELNSRATEYAVEEGAPISDHIVQESERLSLSGWVTAADTELFGAGGRSKLITAKDALRAMHAERVATTVVTGLDTYPDMVMETCKVSRDGKGEFLHLACEFRRIRKATLRTAEIPPDKVSASASGGRAKGKAGATKTKAGKVSGTAPTAQERSRLSSNVNWGR</sequence>
<feature type="region of interest" description="Disordered" evidence="1">
    <location>
        <begin position="147"/>
        <end position="193"/>
    </location>
</feature>
<feature type="compositionally biased region" description="Polar residues" evidence="1">
    <location>
        <begin position="177"/>
        <end position="193"/>
    </location>
</feature>
<evidence type="ECO:0000256" key="1">
    <source>
        <dbReference type="SAM" id="MobiDB-lite"/>
    </source>
</evidence>
<proteinExistence type="predicted"/>
<dbReference type="RefSeq" id="WP_252252704.1">
    <property type="nucleotide sequence ID" value="NZ_CP098736.1"/>
</dbReference>
<dbReference type="Pfam" id="PF21821">
    <property type="entry name" value="Dit_like"/>
    <property type="match status" value="1"/>
</dbReference>
<gene>
    <name evidence="3" type="ORF">NDR89_20310</name>
</gene>
<dbReference type="EMBL" id="CP098736">
    <property type="protein sequence ID" value="USE78982.1"/>
    <property type="molecule type" value="Genomic_DNA"/>
</dbReference>
<feature type="compositionally biased region" description="Low complexity" evidence="1">
    <location>
        <begin position="148"/>
        <end position="176"/>
    </location>
</feature>
<name>A0ABY4VPC0_9BURK</name>
<evidence type="ECO:0000313" key="3">
    <source>
        <dbReference type="EMBL" id="USE78982.1"/>
    </source>
</evidence>
<dbReference type="InterPro" id="IPR048494">
    <property type="entry name" value="Dit-like_N"/>
</dbReference>